<evidence type="ECO:0000313" key="2">
    <source>
        <dbReference type="Proteomes" id="UP000183223"/>
    </source>
</evidence>
<name>A0A1G5PZ05_PHOLU</name>
<sequence>MIVVGENSRLNLPNSLADCDGSSYIIDLNIGNCCDFIWACYVVGWSGVLVI</sequence>
<keyword evidence="2" id="KW-1185">Reference proteome</keyword>
<dbReference type="Proteomes" id="UP000183223">
    <property type="component" value="Unassembled WGS sequence"/>
</dbReference>
<gene>
    <name evidence="1" type="ORF">SAMN02982990_00611</name>
</gene>
<protein>
    <submittedName>
        <fullName evidence="1">Uncharacterized protein</fullName>
    </submittedName>
</protein>
<reference evidence="2" key="1">
    <citation type="submission" date="2016-10" db="EMBL/GenBank/DDBJ databases">
        <authorList>
            <person name="Varghese N."/>
            <person name="Submissions S."/>
        </authorList>
    </citation>
    <scope>NUCLEOTIDE SEQUENCE [LARGE SCALE GENOMIC DNA]</scope>
    <source>
        <strain evidence="2">ATCC 29999</strain>
    </source>
</reference>
<dbReference type="RefSeq" id="WP_155416463.1">
    <property type="nucleotide sequence ID" value="NZ_CAWNHP010000022.1"/>
</dbReference>
<accession>A0A1G5PZ05</accession>
<dbReference type="GeneID" id="45658799"/>
<evidence type="ECO:0000313" key="1">
    <source>
        <dbReference type="EMBL" id="SCZ54622.1"/>
    </source>
</evidence>
<organism evidence="1 2">
    <name type="scientific">Photorhabdus luminescens</name>
    <name type="common">Xenorhabdus luminescens</name>
    <dbReference type="NCBI Taxonomy" id="29488"/>
    <lineage>
        <taxon>Bacteria</taxon>
        <taxon>Pseudomonadati</taxon>
        <taxon>Pseudomonadota</taxon>
        <taxon>Gammaproteobacteria</taxon>
        <taxon>Enterobacterales</taxon>
        <taxon>Morganellaceae</taxon>
        <taxon>Photorhabdus</taxon>
    </lineage>
</organism>
<proteinExistence type="predicted"/>
<dbReference type="AlphaFoldDB" id="A0A1G5PZ05"/>
<dbReference type="EMBL" id="FMWJ01000002">
    <property type="protein sequence ID" value="SCZ54622.1"/>
    <property type="molecule type" value="Genomic_DNA"/>
</dbReference>